<dbReference type="EMBL" id="GL945435">
    <property type="protein sequence ID" value="EGO24028.1"/>
    <property type="molecule type" value="Genomic_DNA"/>
</dbReference>
<dbReference type="RefSeq" id="XP_007319790.1">
    <property type="nucleotide sequence ID" value="XM_007319728.1"/>
</dbReference>
<proteinExistence type="predicted"/>
<dbReference type="HOGENOM" id="CLU_017785_0_0_1"/>
<dbReference type="OrthoDB" id="6359816at2759"/>
<dbReference type="SUPFAM" id="SSF49599">
    <property type="entry name" value="TRAF domain-like"/>
    <property type="match status" value="1"/>
</dbReference>
<dbReference type="Proteomes" id="UP000008064">
    <property type="component" value="Unassembled WGS sequence"/>
</dbReference>
<evidence type="ECO:0000259" key="2">
    <source>
        <dbReference type="PROSITE" id="PS50144"/>
    </source>
</evidence>
<protein>
    <recommendedName>
        <fullName evidence="2">MATH domain-containing protein</fullName>
    </recommendedName>
</protein>
<accession>F8NZK8</accession>
<dbReference type="CDD" id="cd00121">
    <property type="entry name" value="MATH"/>
    <property type="match status" value="1"/>
</dbReference>
<evidence type="ECO:0000313" key="3">
    <source>
        <dbReference type="EMBL" id="EGO24028.1"/>
    </source>
</evidence>
<dbReference type="Pfam" id="PF00917">
    <property type="entry name" value="MATH"/>
    <property type="match status" value="1"/>
</dbReference>
<evidence type="ECO:0000256" key="1">
    <source>
        <dbReference type="SAM" id="MobiDB-lite"/>
    </source>
</evidence>
<dbReference type="KEGG" id="sla:SERLADRAFT_439333"/>
<organism>
    <name type="scientific">Serpula lacrymans var. lacrymans (strain S7.9)</name>
    <name type="common">Dry rot fungus</name>
    <dbReference type="NCBI Taxonomy" id="578457"/>
    <lineage>
        <taxon>Eukaryota</taxon>
        <taxon>Fungi</taxon>
        <taxon>Dikarya</taxon>
        <taxon>Basidiomycota</taxon>
        <taxon>Agaricomycotina</taxon>
        <taxon>Agaricomycetes</taxon>
        <taxon>Agaricomycetidae</taxon>
        <taxon>Boletales</taxon>
        <taxon>Coniophorineae</taxon>
        <taxon>Serpulaceae</taxon>
        <taxon>Serpula</taxon>
    </lineage>
</organism>
<dbReference type="AlphaFoldDB" id="F8NZK8"/>
<gene>
    <name evidence="3" type="ORF">SERLADRAFT_439333</name>
</gene>
<dbReference type="InterPro" id="IPR008974">
    <property type="entry name" value="TRAF-like"/>
</dbReference>
<sequence>MENVDHQESTTITFEWVLRGLKGLFDSSKGESKSKVTRSIRFGGGRWQILFYANSGTDGGAFISLYLSCEPTANEKDSALDGKWVREGVYKFSFELRSLGKTSLFNMKEANNHSFSWKTANWGWAQFSRRDHVYYHSGAVKEQDAFVIICTITSSPHPPVQPSSVPCQLAPKDLLSTFGSLLDDPAYSDVEFLLPRRGRYRGYRKIWGNRKILQRADYFDTMFNSGFAESSTDSLTLAVASQASPDIDEGCSDSTYLVHQFEDSDDEDEDDDILSDDRDETESDNNVEIHSLREKRSSSSVTALDVLNPLGQSTEDCSPERYDSRNVRAKLSHPSTPRGRGLALEKDDIDLKSAAEPFEANVTSTPKKLRVVVKDVAYRTYKAVLYYIYTDIIVFAPLSSSFYLTSKLGKRPVSPNPGHAPSESQSNLLDGQKGVQHGEASAVGPTSRREWIKRWSKNNPERPAPCSAKAVYRLADKLDLLELKERAFQHIQKSLIVENIPYEIFSPFSATFSDVRKVQVSFFLEHWSEIRTSEAMRVVWQQIRSGRHPGFEEVWPVIAQQLEFNPRSTLVAEGDSSDV</sequence>
<dbReference type="InterPro" id="IPR002083">
    <property type="entry name" value="MATH/TRAF_dom"/>
</dbReference>
<feature type="compositionally biased region" description="Acidic residues" evidence="1">
    <location>
        <begin position="263"/>
        <end position="285"/>
    </location>
</feature>
<name>F8NZK8_SERL9</name>
<dbReference type="PROSITE" id="PS50144">
    <property type="entry name" value="MATH"/>
    <property type="match status" value="1"/>
</dbReference>
<feature type="region of interest" description="Disordered" evidence="1">
    <location>
        <begin position="261"/>
        <end position="296"/>
    </location>
</feature>
<dbReference type="Gene3D" id="3.30.710.10">
    <property type="entry name" value="Potassium Channel Kv1.1, Chain A"/>
    <property type="match status" value="2"/>
</dbReference>
<feature type="region of interest" description="Disordered" evidence="1">
    <location>
        <begin position="411"/>
        <end position="448"/>
    </location>
</feature>
<dbReference type="InterPro" id="IPR011333">
    <property type="entry name" value="SKP1/BTB/POZ_sf"/>
</dbReference>
<feature type="domain" description="MATH" evidence="2">
    <location>
        <begin position="11"/>
        <end position="152"/>
    </location>
</feature>
<dbReference type="GeneID" id="18815182"/>
<reference evidence="3" key="1">
    <citation type="submission" date="2011-04" db="EMBL/GenBank/DDBJ databases">
        <title>Evolution of plant cell wall degrading machinery underlies the functional diversity of forest fungi.</title>
        <authorList>
            <consortium name="US DOE Joint Genome Institute (JGI-PGF)"/>
            <person name="Eastwood D.C."/>
            <person name="Floudas D."/>
            <person name="Binder M."/>
            <person name="Majcherczyk A."/>
            <person name="Schneider P."/>
            <person name="Aerts A."/>
            <person name="Asiegbu F.O."/>
            <person name="Baker S.E."/>
            <person name="Barry K."/>
            <person name="Bendiksby M."/>
            <person name="Blumentritt M."/>
            <person name="Coutinho P.M."/>
            <person name="Cullen D."/>
            <person name="Cullen D."/>
            <person name="Gathman A."/>
            <person name="Goodell B."/>
            <person name="Henrissat B."/>
            <person name="Ihrmark K."/>
            <person name="Kauserud H."/>
            <person name="Kohler A."/>
            <person name="LaButti K."/>
            <person name="Lapidus A."/>
            <person name="Lavin J.L."/>
            <person name="Lee Y.-H."/>
            <person name="Lindquist E."/>
            <person name="Lilly W."/>
            <person name="Lucas S."/>
            <person name="Morin E."/>
            <person name="Murat C."/>
            <person name="Oguiza J.A."/>
            <person name="Park J."/>
            <person name="Pisabarro A.G."/>
            <person name="Riley R."/>
            <person name="Rosling A."/>
            <person name="Salamov A."/>
            <person name="Schmidt O."/>
            <person name="Schmutz J."/>
            <person name="Skrede I."/>
            <person name="Stenlid J."/>
            <person name="Wiebenga A."/>
            <person name="Xie X."/>
            <person name="Kues U."/>
            <person name="Hibbett D.S."/>
            <person name="Hoffmeister D."/>
            <person name="Hogberg N."/>
            <person name="Martin F."/>
            <person name="Grigoriev I.V."/>
            <person name="Watkinson S.C."/>
        </authorList>
    </citation>
    <scope>NUCLEOTIDE SEQUENCE</scope>
    <source>
        <strain evidence="3">S7.9</strain>
    </source>
</reference>
<dbReference type="PANTHER" id="PTHR24413">
    <property type="entry name" value="SPECKLE-TYPE POZ PROTEIN"/>
    <property type="match status" value="1"/>
</dbReference>
<dbReference type="Gene3D" id="2.60.210.10">
    <property type="entry name" value="Apoptosis, Tumor Necrosis Factor Receptor Associated Protein 2, Chain A"/>
    <property type="match status" value="1"/>
</dbReference>